<comment type="caution">
    <text evidence="1">The sequence shown here is derived from an EMBL/GenBank/DDBJ whole genome shotgun (WGS) entry which is preliminary data.</text>
</comment>
<dbReference type="Proteomes" id="UP001278500">
    <property type="component" value="Unassembled WGS sequence"/>
</dbReference>
<evidence type="ECO:0000313" key="1">
    <source>
        <dbReference type="EMBL" id="KAK3340905.1"/>
    </source>
</evidence>
<protein>
    <submittedName>
        <fullName evidence="1">Uncharacterized protein</fullName>
    </submittedName>
</protein>
<reference evidence="1" key="1">
    <citation type="journal article" date="2023" name="Mol. Phylogenet. Evol.">
        <title>Genome-scale phylogeny and comparative genomics of the fungal order Sordariales.</title>
        <authorList>
            <person name="Hensen N."/>
            <person name="Bonometti L."/>
            <person name="Westerberg I."/>
            <person name="Brannstrom I.O."/>
            <person name="Guillou S."/>
            <person name="Cros-Aarteil S."/>
            <person name="Calhoun S."/>
            <person name="Haridas S."/>
            <person name="Kuo A."/>
            <person name="Mondo S."/>
            <person name="Pangilinan J."/>
            <person name="Riley R."/>
            <person name="LaButti K."/>
            <person name="Andreopoulos B."/>
            <person name="Lipzen A."/>
            <person name="Chen C."/>
            <person name="Yan M."/>
            <person name="Daum C."/>
            <person name="Ng V."/>
            <person name="Clum A."/>
            <person name="Steindorff A."/>
            <person name="Ohm R.A."/>
            <person name="Martin F."/>
            <person name="Silar P."/>
            <person name="Natvig D.O."/>
            <person name="Lalanne C."/>
            <person name="Gautier V."/>
            <person name="Ament-Velasquez S.L."/>
            <person name="Kruys A."/>
            <person name="Hutchinson M.I."/>
            <person name="Powell A.J."/>
            <person name="Barry K."/>
            <person name="Miller A.N."/>
            <person name="Grigoriev I.V."/>
            <person name="Debuchy R."/>
            <person name="Gladieux P."/>
            <person name="Hiltunen Thoren M."/>
            <person name="Johannesson H."/>
        </authorList>
    </citation>
    <scope>NUCLEOTIDE SEQUENCE</scope>
    <source>
        <strain evidence="1">CBS 560.94</strain>
    </source>
</reference>
<accession>A0AAE0MPS5</accession>
<keyword evidence="2" id="KW-1185">Reference proteome</keyword>
<dbReference type="RefSeq" id="XP_062679847.1">
    <property type="nucleotide sequence ID" value="XM_062822805.1"/>
</dbReference>
<proteinExistence type="predicted"/>
<gene>
    <name evidence="1" type="ORF">B0H65DRAFT_275711</name>
</gene>
<organism evidence="1 2">
    <name type="scientific">Neurospora tetraspora</name>
    <dbReference type="NCBI Taxonomy" id="94610"/>
    <lineage>
        <taxon>Eukaryota</taxon>
        <taxon>Fungi</taxon>
        <taxon>Dikarya</taxon>
        <taxon>Ascomycota</taxon>
        <taxon>Pezizomycotina</taxon>
        <taxon>Sordariomycetes</taxon>
        <taxon>Sordariomycetidae</taxon>
        <taxon>Sordariales</taxon>
        <taxon>Sordariaceae</taxon>
        <taxon>Neurospora</taxon>
    </lineage>
</organism>
<dbReference type="AlphaFoldDB" id="A0AAE0MPS5"/>
<reference evidence="1" key="2">
    <citation type="submission" date="2023-06" db="EMBL/GenBank/DDBJ databases">
        <authorList>
            <consortium name="Lawrence Berkeley National Laboratory"/>
            <person name="Haridas S."/>
            <person name="Hensen N."/>
            <person name="Bonometti L."/>
            <person name="Westerberg I."/>
            <person name="Brannstrom I.O."/>
            <person name="Guillou S."/>
            <person name="Cros-Aarteil S."/>
            <person name="Calhoun S."/>
            <person name="Kuo A."/>
            <person name="Mondo S."/>
            <person name="Pangilinan J."/>
            <person name="Riley R."/>
            <person name="Labutti K."/>
            <person name="Andreopoulos B."/>
            <person name="Lipzen A."/>
            <person name="Chen C."/>
            <person name="Yanf M."/>
            <person name="Daum C."/>
            <person name="Ng V."/>
            <person name="Clum A."/>
            <person name="Steindorff A."/>
            <person name="Ohm R."/>
            <person name="Martin F."/>
            <person name="Silar P."/>
            <person name="Natvig D."/>
            <person name="Lalanne C."/>
            <person name="Gautier V."/>
            <person name="Ament-Velasquez S.L."/>
            <person name="Kruys A."/>
            <person name="Hutchinson M.I."/>
            <person name="Powell A.J."/>
            <person name="Barry K."/>
            <person name="Miller A.N."/>
            <person name="Grigoriev I.V."/>
            <person name="Debuchy R."/>
            <person name="Gladieux P."/>
            <person name="Thoren M.H."/>
            <person name="Johannesson H."/>
        </authorList>
    </citation>
    <scope>NUCLEOTIDE SEQUENCE</scope>
    <source>
        <strain evidence="1">CBS 560.94</strain>
    </source>
</reference>
<evidence type="ECO:0000313" key="2">
    <source>
        <dbReference type="Proteomes" id="UP001278500"/>
    </source>
</evidence>
<dbReference type="GeneID" id="87859959"/>
<name>A0AAE0MPS5_9PEZI</name>
<sequence>MSSSRATFYAHQTLNLHARYGLSDNAKKLLRAHDHWRMGGLERDQLGRLVRMSPDMRKSITDTITKCAEIMRKKPAEVKNCIDIIQACTEILDAADKPPDLEGFPFLKLPAELRQNVYRWYATKIVASTLVAYPSELNCDCGKWTPPNPSTLPAIHRVDMALARTCSQIKTEYLEFLYHKYTLYFDCSCELSKRLKSNPNLRASLRSIKVHWTGPVSDKAFSRLAKCQELRHLDIAISKSTTNFETPREKEMRRYFHSMKPARLADALGIDELLSIRGLTSVCVSHVNGRQSTKRTDEERANLQGLLKFKLRVLELD</sequence>
<dbReference type="PANTHER" id="PTHR38790">
    <property type="entry name" value="2EXR DOMAIN-CONTAINING PROTEIN-RELATED"/>
    <property type="match status" value="1"/>
</dbReference>
<dbReference type="EMBL" id="JAUEPP010000006">
    <property type="protein sequence ID" value="KAK3340905.1"/>
    <property type="molecule type" value="Genomic_DNA"/>
</dbReference>